<dbReference type="InterPro" id="IPR004563">
    <property type="entry name" value="Apolipo_AcylTrfase"/>
</dbReference>
<keyword evidence="10" id="KW-0449">Lipoprotein</keyword>
<dbReference type="InterPro" id="IPR045378">
    <property type="entry name" value="LNT_N"/>
</dbReference>
<accession>S5DPX8</accession>
<dbReference type="PANTHER" id="PTHR38686:SF1">
    <property type="entry name" value="APOLIPOPROTEIN N-ACYLTRANSFERASE"/>
    <property type="match status" value="1"/>
</dbReference>
<comment type="subcellular location">
    <subcellularLocation>
        <location evidence="1 8">Cell membrane</location>
        <topology evidence="1 8">Multi-pass membrane protein</topology>
    </subcellularLocation>
</comment>
<comment type="pathway">
    <text evidence="8">Protein modification; lipoprotein biosynthesis (N-acyl transfer).</text>
</comment>
<gene>
    <name evidence="8" type="primary">lnt</name>
</gene>
<evidence type="ECO:0000313" key="10">
    <source>
        <dbReference type="EMBL" id="AGQ18865.1"/>
    </source>
</evidence>
<proteinExistence type="inferred from homology"/>
<evidence type="ECO:0000256" key="4">
    <source>
        <dbReference type="ARBA" id="ARBA00022692"/>
    </source>
</evidence>
<evidence type="ECO:0000256" key="2">
    <source>
        <dbReference type="ARBA" id="ARBA00022475"/>
    </source>
</evidence>
<keyword evidence="7 8" id="KW-0012">Acyltransferase</keyword>
<dbReference type="Pfam" id="PF00795">
    <property type="entry name" value="CN_hydrolase"/>
    <property type="match status" value="1"/>
</dbReference>
<feature type="transmembrane region" description="Helical" evidence="8">
    <location>
        <begin position="99"/>
        <end position="124"/>
    </location>
</feature>
<dbReference type="UniPathway" id="UPA00666"/>
<evidence type="ECO:0000256" key="7">
    <source>
        <dbReference type="ARBA" id="ARBA00023315"/>
    </source>
</evidence>
<evidence type="ECO:0000259" key="9">
    <source>
        <dbReference type="PROSITE" id="PS50263"/>
    </source>
</evidence>
<evidence type="ECO:0000256" key="6">
    <source>
        <dbReference type="ARBA" id="ARBA00023136"/>
    </source>
</evidence>
<keyword evidence="2 8" id="KW-1003">Cell membrane</keyword>
<dbReference type="EMBL" id="KC811114">
    <property type="protein sequence ID" value="AGQ18865.1"/>
    <property type="molecule type" value="Genomic_DNA"/>
</dbReference>
<keyword evidence="4 8" id="KW-0812">Transmembrane</keyword>
<feature type="transmembrane region" description="Helical" evidence="8">
    <location>
        <begin position="182"/>
        <end position="200"/>
    </location>
</feature>
<evidence type="ECO:0000256" key="8">
    <source>
        <dbReference type="HAMAP-Rule" id="MF_01148"/>
    </source>
</evidence>
<dbReference type="InterPro" id="IPR036526">
    <property type="entry name" value="C-N_Hydrolase_sf"/>
</dbReference>
<evidence type="ECO:0000256" key="1">
    <source>
        <dbReference type="ARBA" id="ARBA00004651"/>
    </source>
</evidence>
<comment type="function">
    <text evidence="8">Catalyzes the phospholipid dependent N-acylation of the N-terminal cysteine of apolipoprotein, the last step in lipoprotein maturation.</text>
</comment>
<dbReference type="PROSITE" id="PS50263">
    <property type="entry name" value="CN_HYDROLASE"/>
    <property type="match status" value="1"/>
</dbReference>
<dbReference type="EC" id="2.3.1.269" evidence="8"/>
<evidence type="ECO:0000256" key="5">
    <source>
        <dbReference type="ARBA" id="ARBA00022989"/>
    </source>
</evidence>
<dbReference type="AlphaFoldDB" id="S5DPX8"/>
<comment type="similarity">
    <text evidence="8">Belongs to the CN hydrolase family. Apolipoprotein N-acyltransferase subfamily.</text>
</comment>
<dbReference type="GO" id="GO:0005886">
    <property type="term" value="C:plasma membrane"/>
    <property type="evidence" value="ECO:0007669"/>
    <property type="project" value="UniProtKB-SubCell"/>
</dbReference>
<dbReference type="GO" id="GO:0016410">
    <property type="term" value="F:N-acyltransferase activity"/>
    <property type="evidence" value="ECO:0007669"/>
    <property type="project" value="UniProtKB-UniRule"/>
</dbReference>
<dbReference type="CDD" id="cd07571">
    <property type="entry name" value="ALP_N-acyl_transferase"/>
    <property type="match status" value="1"/>
</dbReference>
<dbReference type="Pfam" id="PF20154">
    <property type="entry name" value="LNT_N"/>
    <property type="match status" value="1"/>
</dbReference>
<keyword evidence="6 8" id="KW-0472">Membrane</keyword>
<dbReference type="GO" id="GO:0042158">
    <property type="term" value="P:lipoprotein biosynthetic process"/>
    <property type="evidence" value="ECO:0007669"/>
    <property type="project" value="UniProtKB-UniRule"/>
</dbReference>
<feature type="transmembrane region" description="Helical" evidence="8">
    <location>
        <begin position="144"/>
        <end position="170"/>
    </location>
</feature>
<dbReference type="PANTHER" id="PTHR38686">
    <property type="entry name" value="APOLIPOPROTEIN N-ACYLTRANSFERASE"/>
    <property type="match status" value="1"/>
</dbReference>
<name>S5DPX8_9ACTN</name>
<reference evidence="10" key="1">
    <citation type="journal article" date="2013" name="Sci. Rep.">
        <title>Metagenomics uncovers a new group of low GC and ultra-small marine Actinobacteria.</title>
        <authorList>
            <person name="Ghai R."/>
            <person name="Mizuno C.M."/>
            <person name="Picazo A."/>
            <person name="Camacho A."/>
            <person name="Rodriguez-Valera F."/>
        </authorList>
    </citation>
    <scope>NUCLEOTIDE SEQUENCE</scope>
</reference>
<dbReference type="Gene3D" id="3.60.110.10">
    <property type="entry name" value="Carbon-nitrogen hydrolase"/>
    <property type="match status" value="1"/>
</dbReference>
<keyword evidence="3 8" id="KW-0808">Transferase</keyword>
<organism evidence="10">
    <name type="scientific">Candidatus Actinomarina minuta</name>
    <dbReference type="NCBI Taxonomy" id="1389454"/>
    <lineage>
        <taxon>Bacteria</taxon>
        <taxon>Bacillati</taxon>
        <taxon>Actinomycetota</taxon>
        <taxon>Actinomycetes</taxon>
        <taxon>Candidatus Actinomarinidae</taxon>
        <taxon>Candidatus Actinomarinales</taxon>
        <taxon>Candidatus Actinomarineae</taxon>
        <taxon>Candidatus Actinomarinaceae</taxon>
        <taxon>Candidatus Actinomarina</taxon>
    </lineage>
</organism>
<dbReference type="HAMAP" id="MF_01148">
    <property type="entry name" value="Lnt"/>
    <property type="match status" value="1"/>
</dbReference>
<feature type="transmembrane region" description="Helical" evidence="8">
    <location>
        <begin position="20"/>
        <end position="36"/>
    </location>
</feature>
<protein>
    <recommendedName>
        <fullName evidence="8">Apolipoprotein N-acyltransferase</fullName>
        <shortName evidence="8">ALP N-acyltransferase</shortName>
        <ecNumber evidence="8">2.3.1.269</ecNumber>
    </recommendedName>
</protein>
<feature type="transmembrane region" description="Helical" evidence="8">
    <location>
        <begin position="43"/>
        <end position="62"/>
    </location>
</feature>
<dbReference type="NCBIfam" id="TIGR00546">
    <property type="entry name" value="lnt"/>
    <property type="match status" value="1"/>
</dbReference>
<keyword evidence="5 8" id="KW-1133">Transmembrane helix</keyword>
<feature type="transmembrane region" description="Helical" evidence="8">
    <location>
        <begin position="68"/>
        <end position="87"/>
    </location>
</feature>
<dbReference type="InterPro" id="IPR003010">
    <property type="entry name" value="C-N_Hydrolase"/>
</dbReference>
<feature type="domain" description="CN hydrolase" evidence="9">
    <location>
        <begin position="219"/>
        <end position="462"/>
    </location>
</feature>
<sequence>MFMNATIAGLLYFLSFPPYDFWYLIFPALYFFYYALISKEKSFFSGFTFGSISYGVILLGIQSIGLEAWIPLTILMGLMYGIFAKLFSYLNSKFENNFYVLLSAIAIFDLLRAYFPFGGFPWGFPSTVLLTGPIDSFFMTVARLSFGGFGPTGSSLLLQSVPLIISLAVYSKNKQKDYFKNYMIFSLVVFSIYIFNHIIIDFNDQAVHIETSELNITIVQGNSPCPGAKNRCSNERQKIYDSHLNETQSLDGNFDLVVWPESSTGFNNDPGIHSRVQNDISTQAMRLDSYFLIGGDRPVQNQYFENYGIFINKDGEIEDQYLKQHPVPFGEYIPFRKYLDWIPPLALVPRDMIRGDGQKIFMVNDIKISTVISFEGSFQRYIRNSVQDGAELVVILTNQASYGESGMSDQFILMSRANAISNGRPIVHAAITGKSAFIDHNGKVISKTELFETGVLTEKIEVKQTETPYSKYGNYLNYIFIVFGAISLLWPKNIFKKI</sequence>
<dbReference type="SUPFAM" id="SSF56317">
    <property type="entry name" value="Carbon-nitrogen hydrolase"/>
    <property type="match status" value="1"/>
</dbReference>
<evidence type="ECO:0000256" key="3">
    <source>
        <dbReference type="ARBA" id="ARBA00022679"/>
    </source>
</evidence>
<comment type="catalytic activity">
    <reaction evidence="8">
        <text>N-terminal S-1,2-diacyl-sn-glyceryl-L-cysteinyl-[lipoprotein] + a glycerophospholipid = N-acyl-S-1,2-diacyl-sn-glyceryl-L-cysteinyl-[lipoprotein] + a 2-acyl-sn-glycero-3-phospholipid + H(+)</text>
        <dbReference type="Rhea" id="RHEA:48228"/>
        <dbReference type="Rhea" id="RHEA-COMP:14681"/>
        <dbReference type="Rhea" id="RHEA-COMP:14684"/>
        <dbReference type="ChEBI" id="CHEBI:15378"/>
        <dbReference type="ChEBI" id="CHEBI:136912"/>
        <dbReference type="ChEBI" id="CHEBI:140656"/>
        <dbReference type="ChEBI" id="CHEBI:140657"/>
        <dbReference type="ChEBI" id="CHEBI:140660"/>
        <dbReference type="EC" id="2.3.1.269"/>
    </reaction>
</comment>